<feature type="compositionally biased region" description="Polar residues" evidence="11">
    <location>
        <begin position="523"/>
        <end position="535"/>
    </location>
</feature>
<dbReference type="NCBIfam" id="TIGR00308">
    <property type="entry name" value="TRM1"/>
    <property type="match status" value="1"/>
</dbReference>
<dbReference type="STRING" id="32264.T1K9C6"/>
<reference evidence="12" key="2">
    <citation type="submission" date="2015-06" db="UniProtKB">
        <authorList>
            <consortium name="EnsemblMetazoa"/>
        </authorList>
    </citation>
    <scope>IDENTIFICATION</scope>
</reference>
<evidence type="ECO:0000256" key="1">
    <source>
        <dbReference type="ARBA" id="ARBA00022555"/>
    </source>
</evidence>
<dbReference type="GO" id="GO:0000049">
    <property type="term" value="F:tRNA binding"/>
    <property type="evidence" value="ECO:0007669"/>
    <property type="project" value="UniProtKB-UniRule"/>
</dbReference>
<dbReference type="Proteomes" id="UP000015104">
    <property type="component" value="Unassembled WGS sequence"/>
</dbReference>
<dbReference type="Gene3D" id="3.30.56.70">
    <property type="entry name" value="N2,N2-dimethylguanosine tRNA methyltransferase, C-terminal domain"/>
    <property type="match status" value="1"/>
</dbReference>
<reference evidence="13" key="1">
    <citation type="submission" date="2011-08" db="EMBL/GenBank/DDBJ databases">
        <authorList>
            <person name="Rombauts S."/>
        </authorList>
    </citation>
    <scope>NUCLEOTIDE SEQUENCE</scope>
    <source>
        <strain evidence="13">London</strain>
    </source>
</reference>
<organism evidence="12 13">
    <name type="scientific">Tetranychus urticae</name>
    <name type="common">Two-spotted spider mite</name>
    <dbReference type="NCBI Taxonomy" id="32264"/>
    <lineage>
        <taxon>Eukaryota</taxon>
        <taxon>Metazoa</taxon>
        <taxon>Ecdysozoa</taxon>
        <taxon>Arthropoda</taxon>
        <taxon>Chelicerata</taxon>
        <taxon>Arachnida</taxon>
        <taxon>Acari</taxon>
        <taxon>Acariformes</taxon>
        <taxon>Trombidiformes</taxon>
        <taxon>Prostigmata</taxon>
        <taxon>Eleutherengona</taxon>
        <taxon>Raphignathae</taxon>
        <taxon>Tetranychoidea</taxon>
        <taxon>Tetranychidae</taxon>
        <taxon>Tetranychus</taxon>
    </lineage>
</organism>
<proteinExistence type="inferred from homology"/>
<evidence type="ECO:0000313" key="12">
    <source>
        <dbReference type="EnsemblMetazoa" id="tetur07g04450.1"/>
    </source>
</evidence>
<evidence type="ECO:0000256" key="10">
    <source>
        <dbReference type="PROSITE-ProRule" id="PRU00958"/>
    </source>
</evidence>
<dbReference type="SUPFAM" id="SSF53335">
    <property type="entry name" value="S-adenosyl-L-methionine-dependent methyltransferases"/>
    <property type="match status" value="1"/>
</dbReference>
<keyword evidence="6 10" id="KW-0694">RNA-binding</keyword>
<dbReference type="PANTHER" id="PTHR10631:SF3">
    <property type="entry name" value="TRNA (GUANINE(26)-N(2))-DIMETHYLTRANSFERASE"/>
    <property type="match status" value="1"/>
</dbReference>
<keyword evidence="3 10" id="KW-0808">Transferase</keyword>
<dbReference type="GO" id="GO:0160104">
    <property type="term" value="F:tRNA (guanine(26)-N2)-dimethyltransferase activity"/>
    <property type="evidence" value="ECO:0007669"/>
    <property type="project" value="UniProtKB-UniRule"/>
</dbReference>
<accession>T1K9C6</accession>
<dbReference type="PANTHER" id="PTHR10631">
    <property type="entry name" value="N 2 ,N 2 -DIMETHYLGUANOSINE TRNA METHYLTRANSFERASE"/>
    <property type="match status" value="1"/>
</dbReference>
<dbReference type="eggNOG" id="KOG1253">
    <property type="taxonomic scope" value="Eukaryota"/>
</dbReference>
<keyword evidence="13" id="KW-1185">Reference proteome</keyword>
<gene>
    <name evidence="12" type="primary">107361647</name>
</gene>
<evidence type="ECO:0000256" key="3">
    <source>
        <dbReference type="ARBA" id="ARBA00022679"/>
    </source>
</evidence>
<keyword evidence="1 10" id="KW-0820">tRNA-binding</keyword>
<evidence type="ECO:0000256" key="7">
    <source>
        <dbReference type="ARBA" id="ARBA00039099"/>
    </source>
</evidence>
<evidence type="ECO:0000313" key="13">
    <source>
        <dbReference type="Proteomes" id="UP000015104"/>
    </source>
</evidence>
<name>T1K9C6_TETUR</name>
<comment type="similarity">
    <text evidence="10">Belongs to the class I-like SAM-binding methyltransferase superfamily. Trm1 family.</text>
</comment>
<dbReference type="GO" id="GO:0005634">
    <property type="term" value="C:nucleus"/>
    <property type="evidence" value="ECO:0007669"/>
    <property type="project" value="TreeGrafter"/>
</dbReference>
<dbReference type="EMBL" id="CAEY01001890">
    <property type="status" value="NOT_ANNOTATED_CDS"/>
    <property type="molecule type" value="Genomic_DNA"/>
</dbReference>
<dbReference type="EnsemblMetazoa" id="tetur07g04450.1">
    <property type="protein sequence ID" value="tetur07g04450.1"/>
    <property type="gene ID" value="tetur07g04450"/>
</dbReference>
<evidence type="ECO:0000256" key="4">
    <source>
        <dbReference type="ARBA" id="ARBA00022691"/>
    </source>
</evidence>
<feature type="region of interest" description="Disordered" evidence="11">
    <location>
        <begin position="492"/>
        <end position="535"/>
    </location>
</feature>
<dbReference type="Gene3D" id="3.40.50.150">
    <property type="entry name" value="Vaccinia Virus protein VP39"/>
    <property type="match status" value="1"/>
</dbReference>
<comment type="catalytic activity">
    <reaction evidence="8 10">
        <text>guanosine(26) in tRNA + 2 S-adenosyl-L-methionine = N(2)-dimethylguanosine(26) in tRNA + 2 S-adenosyl-L-homocysteine + 2 H(+)</text>
        <dbReference type="Rhea" id="RHEA:43140"/>
        <dbReference type="Rhea" id="RHEA-COMP:10359"/>
        <dbReference type="Rhea" id="RHEA-COMP:10360"/>
        <dbReference type="ChEBI" id="CHEBI:15378"/>
        <dbReference type="ChEBI" id="CHEBI:57856"/>
        <dbReference type="ChEBI" id="CHEBI:59789"/>
        <dbReference type="ChEBI" id="CHEBI:74269"/>
        <dbReference type="ChEBI" id="CHEBI:74513"/>
        <dbReference type="EC" id="2.1.1.216"/>
    </reaction>
</comment>
<dbReference type="KEGG" id="tut:107361647"/>
<keyword evidence="5 10" id="KW-0819">tRNA processing</keyword>
<dbReference type="FunFam" id="3.40.50.150:FF:000051">
    <property type="entry name" value="tRNA (guanine(26)-N(2))-dimethyltransferase"/>
    <property type="match status" value="1"/>
</dbReference>
<dbReference type="GO" id="GO:0002940">
    <property type="term" value="P:tRNA N2-guanine methylation"/>
    <property type="evidence" value="ECO:0007669"/>
    <property type="project" value="TreeGrafter"/>
</dbReference>
<evidence type="ECO:0000256" key="8">
    <source>
        <dbReference type="ARBA" id="ARBA00051897"/>
    </source>
</evidence>
<dbReference type="FunFam" id="3.30.56.70:FF:000001">
    <property type="entry name" value="tRNA (guanine(26)-N(2))-dimethyltransferase"/>
    <property type="match status" value="1"/>
</dbReference>
<protein>
    <recommendedName>
        <fullName evidence="9 10">tRNA (guanine(26)-N(2))-dimethyltransferase</fullName>
        <ecNumber evidence="7 10">2.1.1.216</ecNumber>
    </recommendedName>
</protein>
<evidence type="ECO:0000256" key="11">
    <source>
        <dbReference type="SAM" id="MobiDB-lite"/>
    </source>
</evidence>
<evidence type="ECO:0000256" key="9">
    <source>
        <dbReference type="ARBA" id="ARBA00074266"/>
    </source>
</evidence>
<dbReference type="PROSITE" id="PS51626">
    <property type="entry name" value="SAM_MT_TRM1"/>
    <property type="match status" value="1"/>
</dbReference>
<keyword evidence="4 10" id="KW-0949">S-adenosyl-L-methionine</keyword>
<dbReference type="OMA" id="MKCCHEM"/>
<dbReference type="OrthoDB" id="6349953at2759"/>
<dbReference type="InterPro" id="IPR042296">
    <property type="entry name" value="tRNA_met_Trm1_C"/>
</dbReference>
<dbReference type="EC" id="2.1.1.216" evidence="7 10"/>
<evidence type="ECO:0000256" key="5">
    <source>
        <dbReference type="ARBA" id="ARBA00022694"/>
    </source>
</evidence>
<evidence type="ECO:0000256" key="6">
    <source>
        <dbReference type="ARBA" id="ARBA00022884"/>
    </source>
</evidence>
<sequence length="535" mass="60224">MLHRTKLMTRLISSMSKVNQIKEGKASINCSTEVFYNPVQEFNRDLSLVILDTYLKNKLWEKGTKKPVETNFKLCEALSATGLRSIRYALELENKDPIKTFIANDLSMKAVELMNENIKSNGCDKLIKTTNEDACLLLYKCRDHSDKFLVIDIDPYGSAAPFFDASVQALADGGLLMITCTDVAILCGNASETCFAKYGSMSLRTESCHEMALRIVLHAVNSSAARYGRYIVPLLSVSVDFYVRLFVQIFYGPGYAKMSASKTGMVFHCNGCESFTTQKLGNVTLKNAKSTNVASRYKFTPCTGPPVADRCKFCDHHHTIGGPVWLDSIHDEQFVKLVKERLNEIENTSSMKLQTFKRIKGIVEVVSEELLDVPLYYGCDQICRTINCIPPKSEILRSALLNCGYRVSASHAHRSSFKTDAPNQVIWDIFRMWVKTRGTVDIEKLAGKSVAEKILKAPVLSNISFEIHPDSQPLSREKKFLRYQPNPLPFWGPKCRPGEINLEDEKRIKNQGKKKKKLENDETQSVEQTSQSPSS</sequence>
<keyword evidence="2 10" id="KW-0489">Methyltransferase</keyword>
<dbReference type="Pfam" id="PF02005">
    <property type="entry name" value="TRM"/>
    <property type="match status" value="1"/>
</dbReference>
<dbReference type="InterPro" id="IPR029063">
    <property type="entry name" value="SAM-dependent_MTases_sf"/>
</dbReference>
<dbReference type="AlphaFoldDB" id="T1K9C6"/>
<dbReference type="HOGENOM" id="CLU_010862_4_1_1"/>
<dbReference type="InterPro" id="IPR002905">
    <property type="entry name" value="Trm1"/>
</dbReference>
<evidence type="ECO:0000256" key="2">
    <source>
        <dbReference type="ARBA" id="ARBA00022603"/>
    </source>
</evidence>